<dbReference type="PROSITE" id="PS51464">
    <property type="entry name" value="SIS"/>
    <property type="match status" value="1"/>
</dbReference>
<evidence type="ECO:0000313" key="7">
    <source>
        <dbReference type="EMBL" id="OTO07975.1"/>
    </source>
</evidence>
<dbReference type="RefSeq" id="WP_086331118.1">
    <property type="nucleotide sequence ID" value="NZ_NGLE02000001.1"/>
</dbReference>
<dbReference type="Gene3D" id="1.10.10.10">
    <property type="entry name" value="Winged helix-like DNA-binding domain superfamily/Winged helix DNA-binding domain"/>
    <property type="match status" value="1"/>
</dbReference>
<evidence type="ECO:0000256" key="1">
    <source>
        <dbReference type="ARBA" id="ARBA00023015"/>
    </source>
</evidence>
<evidence type="ECO:0000256" key="3">
    <source>
        <dbReference type="ARBA" id="ARBA00023163"/>
    </source>
</evidence>
<evidence type="ECO:0000259" key="4">
    <source>
        <dbReference type="PROSITE" id="PS51071"/>
    </source>
</evidence>
<keyword evidence="3" id="KW-0804">Transcription</keyword>
<dbReference type="EMBL" id="NGLE02000001">
    <property type="protein sequence ID" value="MEI5993644.1"/>
    <property type="molecule type" value="Genomic_DNA"/>
</dbReference>
<feature type="domain" description="HTH rpiR-type" evidence="4">
    <location>
        <begin position="1"/>
        <end position="76"/>
    </location>
</feature>
<reference evidence="6 8" key="2">
    <citation type="submission" date="2018-07" db="EMBL/GenBank/DDBJ databases">
        <title>The Genome Sequence of Enterococcus sp. DIV0659b.</title>
        <authorList>
            <consortium name="The Broad Institute Genomics Platform"/>
            <consortium name="The Broad Institute Genomic Center for Infectious Diseases"/>
            <person name="Earl A."/>
            <person name="Manson A."/>
            <person name="Schwartman J."/>
            <person name="Gilmore M."/>
            <person name="Abouelleil A."/>
            <person name="Cao P."/>
            <person name="Chapman S."/>
            <person name="Cusick C."/>
            <person name="Shea T."/>
            <person name="Young S."/>
            <person name="Neafsey D."/>
            <person name="Nusbaum C."/>
            <person name="Birren B."/>
        </authorList>
    </citation>
    <scope>NUCLEOTIDE SEQUENCE [LARGE SCALE GENOMIC DNA]</scope>
    <source>
        <strain evidence="6 8">4G2_DIV0659</strain>
    </source>
</reference>
<reference evidence="7" key="1">
    <citation type="submission" date="2017-05" db="EMBL/GenBank/DDBJ databases">
        <title>The Genome Sequence of Enterococcus sp. 4G2_DIV0659.</title>
        <authorList>
            <consortium name="The Broad Institute Genomics Platform"/>
            <consortium name="The Broad Institute Genomic Center for Infectious Diseases"/>
            <person name="Earl A."/>
            <person name="Manson A."/>
            <person name="Schwartman J."/>
            <person name="Gilmore M."/>
            <person name="Abouelleil A."/>
            <person name="Cao P."/>
            <person name="Chapman S."/>
            <person name="Cusick C."/>
            <person name="Shea T."/>
            <person name="Young S."/>
            <person name="Neafsey D."/>
            <person name="Nusbaum C."/>
            <person name="Birren B."/>
        </authorList>
    </citation>
    <scope>NUCLEOTIDE SEQUENCE [LARGE SCALE GENOMIC DNA]</scope>
    <source>
        <strain evidence="7">4G2_DIV0659</strain>
    </source>
</reference>
<dbReference type="PANTHER" id="PTHR30514:SF1">
    <property type="entry name" value="HTH-TYPE TRANSCRIPTIONAL REGULATOR HEXR-RELATED"/>
    <property type="match status" value="1"/>
</dbReference>
<evidence type="ECO:0008006" key="9">
    <source>
        <dbReference type="Google" id="ProtNLM"/>
    </source>
</evidence>
<dbReference type="InterPro" id="IPR000281">
    <property type="entry name" value="HTH_RpiR"/>
</dbReference>
<dbReference type="Pfam" id="PF01380">
    <property type="entry name" value="SIS"/>
    <property type="match status" value="1"/>
</dbReference>
<keyword evidence="1" id="KW-0805">Transcription regulation</keyword>
<feature type="domain" description="SIS" evidence="5">
    <location>
        <begin position="125"/>
        <end position="270"/>
    </location>
</feature>
<proteinExistence type="predicted"/>
<dbReference type="GO" id="GO:0003677">
    <property type="term" value="F:DNA binding"/>
    <property type="evidence" value="ECO:0007669"/>
    <property type="project" value="UniProtKB-KW"/>
</dbReference>
<dbReference type="Pfam" id="PF01418">
    <property type="entry name" value="HTH_6"/>
    <property type="match status" value="1"/>
</dbReference>
<dbReference type="PANTHER" id="PTHR30514">
    <property type="entry name" value="GLUCOKINASE"/>
    <property type="match status" value="1"/>
</dbReference>
<evidence type="ECO:0000313" key="6">
    <source>
        <dbReference type="EMBL" id="MEI5993644.1"/>
    </source>
</evidence>
<dbReference type="OrthoDB" id="3684496at2"/>
<dbReference type="SUPFAM" id="SSF46689">
    <property type="entry name" value="Homeodomain-like"/>
    <property type="match status" value="1"/>
</dbReference>
<evidence type="ECO:0000313" key="8">
    <source>
        <dbReference type="Proteomes" id="UP000195139"/>
    </source>
</evidence>
<dbReference type="CDD" id="cd05013">
    <property type="entry name" value="SIS_RpiR"/>
    <property type="match status" value="1"/>
</dbReference>
<dbReference type="GO" id="GO:1901135">
    <property type="term" value="P:carbohydrate derivative metabolic process"/>
    <property type="evidence" value="ECO:0007669"/>
    <property type="project" value="InterPro"/>
</dbReference>
<dbReference type="InterPro" id="IPR009057">
    <property type="entry name" value="Homeodomain-like_sf"/>
</dbReference>
<dbReference type="GO" id="GO:0097367">
    <property type="term" value="F:carbohydrate derivative binding"/>
    <property type="evidence" value="ECO:0007669"/>
    <property type="project" value="InterPro"/>
</dbReference>
<dbReference type="Gene3D" id="3.40.50.10490">
    <property type="entry name" value="Glucose-6-phosphate isomerase like protein, domain 1"/>
    <property type="match status" value="1"/>
</dbReference>
<dbReference type="InterPro" id="IPR046348">
    <property type="entry name" value="SIS_dom_sf"/>
</dbReference>
<protein>
    <recommendedName>
        <fullName evidence="9">Phosphosugar-binding transcriptional regulator</fullName>
    </recommendedName>
</protein>
<dbReference type="InterPro" id="IPR001347">
    <property type="entry name" value="SIS_dom"/>
</dbReference>
<sequence length="300" mass="33978">MLIIEKLNTKEDMTEAEIIIADFIIMIGKKISKSSTRSIAEATYTSAATVVRLCKKLGFSGFNDFRNHFLVELDYIDNQFGSISANFPFEKKDSYYKAANKIGSLYKETVDDTLSLLNDEILQKAVNLIKYSYAIHLFSYGTNLNIAETFREKMLKIGKPVYLSTNLNYQRYEARVIGKEDVAIIISYSGETANIIEIAQTCKQNNIPIILITSLGENTVSKYSACKLVISTKEHLFQNLGNFSTNISISLLLDVLYSTFFLTAYDLHYKNKLGIVGQLENKRKSSNSTINDWENDETVF</sequence>
<dbReference type="PROSITE" id="PS51071">
    <property type="entry name" value="HTH_RPIR"/>
    <property type="match status" value="1"/>
</dbReference>
<dbReference type="Proteomes" id="UP000195139">
    <property type="component" value="Unassembled WGS sequence"/>
</dbReference>
<accession>A0A242CCJ0</accession>
<dbReference type="STRING" id="1834181.A5880_002245"/>
<dbReference type="InterPro" id="IPR036388">
    <property type="entry name" value="WH-like_DNA-bd_sf"/>
</dbReference>
<dbReference type="AlphaFoldDB" id="A0A242CCJ0"/>
<evidence type="ECO:0000259" key="5">
    <source>
        <dbReference type="PROSITE" id="PS51464"/>
    </source>
</evidence>
<keyword evidence="8" id="KW-1185">Reference proteome</keyword>
<dbReference type="EMBL" id="NGLE01000003">
    <property type="protein sequence ID" value="OTO07975.1"/>
    <property type="molecule type" value="Genomic_DNA"/>
</dbReference>
<comment type="caution">
    <text evidence="7">The sequence shown here is derived from an EMBL/GenBank/DDBJ whole genome shotgun (WGS) entry which is preliminary data.</text>
</comment>
<dbReference type="SUPFAM" id="SSF53697">
    <property type="entry name" value="SIS domain"/>
    <property type="match status" value="1"/>
</dbReference>
<dbReference type="InterPro" id="IPR035472">
    <property type="entry name" value="RpiR-like_SIS"/>
</dbReference>
<dbReference type="InterPro" id="IPR047640">
    <property type="entry name" value="RpiR-like"/>
</dbReference>
<keyword evidence="2" id="KW-0238">DNA-binding</keyword>
<evidence type="ECO:0000256" key="2">
    <source>
        <dbReference type="ARBA" id="ARBA00023125"/>
    </source>
</evidence>
<dbReference type="GO" id="GO:0003700">
    <property type="term" value="F:DNA-binding transcription factor activity"/>
    <property type="evidence" value="ECO:0007669"/>
    <property type="project" value="InterPro"/>
</dbReference>
<name>A0A242CCJ0_9ENTE</name>
<organism evidence="7">
    <name type="scientific">Candidatus Enterococcus mansonii</name>
    <dbReference type="NCBI Taxonomy" id="1834181"/>
    <lineage>
        <taxon>Bacteria</taxon>
        <taxon>Bacillati</taxon>
        <taxon>Bacillota</taxon>
        <taxon>Bacilli</taxon>
        <taxon>Lactobacillales</taxon>
        <taxon>Enterococcaceae</taxon>
        <taxon>Enterococcus</taxon>
    </lineage>
</organism>
<gene>
    <name evidence="6" type="ORF">A5880_001191</name>
    <name evidence="7" type="ORF">A5880_002245</name>
</gene>